<dbReference type="AlphaFoldDB" id="A0A6J8BFB7"/>
<evidence type="ECO:0000313" key="2">
    <source>
        <dbReference type="EMBL" id="CAC5381584.1"/>
    </source>
</evidence>
<gene>
    <name evidence="2" type="ORF">MCOR_17436</name>
</gene>
<protein>
    <submittedName>
        <fullName evidence="2">Uncharacterized protein</fullName>
    </submittedName>
</protein>
<feature type="compositionally biased region" description="Polar residues" evidence="1">
    <location>
        <begin position="178"/>
        <end position="191"/>
    </location>
</feature>
<feature type="region of interest" description="Disordered" evidence="1">
    <location>
        <begin position="170"/>
        <end position="213"/>
    </location>
</feature>
<dbReference type="EMBL" id="CACVKT020003075">
    <property type="protein sequence ID" value="CAC5381584.1"/>
    <property type="molecule type" value="Genomic_DNA"/>
</dbReference>
<reference evidence="2 3" key="1">
    <citation type="submission" date="2020-06" db="EMBL/GenBank/DDBJ databases">
        <authorList>
            <person name="Li R."/>
            <person name="Bekaert M."/>
        </authorList>
    </citation>
    <scope>NUCLEOTIDE SEQUENCE [LARGE SCALE GENOMIC DNA]</scope>
    <source>
        <strain evidence="3">wild</strain>
    </source>
</reference>
<sequence length="299" mass="35188">MLEFQMMQNMSMNNMLANQQMQMMMQQQQMMQQSFLHSTSGFSTYPHMAIPRHIPPPPGYVPNVIPNSAPNGIYAPPGVSYHHPQYHRQFQPPPYPQFNAAQNLQHQNFNQSYNSQHIQRDLRVNLPQPKPSVSQTDRCHRPQQRKNHKKSQIPPRLHNNNMRQMSEEVLTKHKHQQNENMTNVRQAQSKEGSPLFNSPGDIPCDNSADSERRNGSLYEEEKLQELLRMFFKNMLVIQHYISLMTAVQQKELTKKDMLSELAFSGRHAEQSVWVISQRYNSVLKDLREQTKWLCMFYKR</sequence>
<dbReference type="OrthoDB" id="6189401at2759"/>
<feature type="compositionally biased region" description="Basic residues" evidence="1">
    <location>
        <begin position="141"/>
        <end position="151"/>
    </location>
</feature>
<evidence type="ECO:0000313" key="3">
    <source>
        <dbReference type="Proteomes" id="UP000507470"/>
    </source>
</evidence>
<keyword evidence="3" id="KW-1185">Reference proteome</keyword>
<evidence type="ECO:0000256" key="1">
    <source>
        <dbReference type="SAM" id="MobiDB-lite"/>
    </source>
</evidence>
<accession>A0A6J8BFB7</accession>
<organism evidence="2 3">
    <name type="scientific">Mytilus coruscus</name>
    <name type="common">Sea mussel</name>
    <dbReference type="NCBI Taxonomy" id="42192"/>
    <lineage>
        <taxon>Eukaryota</taxon>
        <taxon>Metazoa</taxon>
        <taxon>Spiralia</taxon>
        <taxon>Lophotrochozoa</taxon>
        <taxon>Mollusca</taxon>
        <taxon>Bivalvia</taxon>
        <taxon>Autobranchia</taxon>
        <taxon>Pteriomorphia</taxon>
        <taxon>Mytilida</taxon>
        <taxon>Mytiloidea</taxon>
        <taxon>Mytilidae</taxon>
        <taxon>Mytilinae</taxon>
        <taxon>Mytilus</taxon>
    </lineage>
</organism>
<proteinExistence type="predicted"/>
<dbReference type="Proteomes" id="UP000507470">
    <property type="component" value="Unassembled WGS sequence"/>
</dbReference>
<name>A0A6J8BFB7_MYTCO</name>
<feature type="region of interest" description="Disordered" evidence="1">
    <location>
        <begin position="126"/>
        <end position="158"/>
    </location>
</feature>